<dbReference type="Gene3D" id="1.10.1580.10">
    <property type="match status" value="1"/>
</dbReference>
<evidence type="ECO:0000256" key="1">
    <source>
        <dbReference type="ARBA" id="ARBA00014898"/>
    </source>
</evidence>
<dbReference type="Pfam" id="PF01926">
    <property type="entry name" value="MMR_HSR1"/>
    <property type="match status" value="1"/>
</dbReference>
<dbReference type="InterPro" id="IPR006073">
    <property type="entry name" value="GTP-bd"/>
</dbReference>
<feature type="domain" description="CP-type G" evidence="6">
    <location>
        <begin position="11"/>
        <end position="178"/>
    </location>
</feature>
<dbReference type="EMBL" id="QNRX01000003">
    <property type="protein sequence ID" value="RBP68265.1"/>
    <property type="molecule type" value="Genomic_DNA"/>
</dbReference>
<dbReference type="FunFam" id="3.40.50.300:FF:000590">
    <property type="entry name" value="Ribosome biogenesis GTPase A"/>
    <property type="match status" value="1"/>
</dbReference>
<dbReference type="SUPFAM" id="SSF52540">
    <property type="entry name" value="P-loop containing nucleoside triphosphate hydrolases"/>
    <property type="match status" value="1"/>
</dbReference>
<dbReference type="PANTHER" id="PTHR45782:SF4">
    <property type="entry name" value="MITOCHONDRIAL RIBOSOME-ASSOCIATED GTPASE 1"/>
    <property type="match status" value="1"/>
</dbReference>
<evidence type="ECO:0000256" key="5">
    <source>
        <dbReference type="PIRSR" id="PIRSR006230-1"/>
    </source>
</evidence>
<dbReference type="NCBIfam" id="TIGR03596">
    <property type="entry name" value="GTPase_YlqF"/>
    <property type="match status" value="1"/>
</dbReference>
<evidence type="ECO:0000259" key="6">
    <source>
        <dbReference type="PROSITE" id="PS51721"/>
    </source>
</evidence>
<evidence type="ECO:0000313" key="7">
    <source>
        <dbReference type="EMBL" id="RBP68265.1"/>
    </source>
</evidence>
<evidence type="ECO:0000313" key="8">
    <source>
        <dbReference type="Proteomes" id="UP000253490"/>
    </source>
</evidence>
<dbReference type="Proteomes" id="UP000253490">
    <property type="component" value="Unassembled WGS sequence"/>
</dbReference>
<dbReference type="PIRSF" id="PIRSF006230">
    <property type="entry name" value="MG442"/>
    <property type="match status" value="1"/>
</dbReference>
<protein>
    <recommendedName>
        <fullName evidence="1 4">Ribosome biogenesis GTPase A</fullName>
    </recommendedName>
</protein>
<feature type="binding site" evidence="5">
    <location>
        <begin position="130"/>
        <end position="135"/>
    </location>
    <ligand>
        <name>GTP</name>
        <dbReference type="ChEBI" id="CHEBI:37565"/>
    </ligand>
</feature>
<keyword evidence="3 4" id="KW-0342">GTP-binding</keyword>
<comment type="caution">
    <text evidence="7">The sequence shown here is derived from an EMBL/GenBank/DDBJ whole genome shotgun (WGS) entry which is preliminary data.</text>
</comment>
<feature type="binding site" evidence="5">
    <location>
        <begin position="58"/>
        <end position="61"/>
    </location>
    <ligand>
        <name>GTP</name>
        <dbReference type="ChEBI" id="CHEBI:37565"/>
    </ligand>
</feature>
<dbReference type="RefSeq" id="WP_113919700.1">
    <property type="nucleotide sequence ID" value="NZ_QNRX01000003.1"/>
</dbReference>
<dbReference type="InterPro" id="IPR027417">
    <property type="entry name" value="P-loop_NTPase"/>
</dbReference>
<dbReference type="InterPro" id="IPR016478">
    <property type="entry name" value="GTPase_MTG1"/>
</dbReference>
<comment type="function">
    <text evidence="4">Required for a late step of 50S ribosomal subunit assembly. Has GTPase activity.</text>
</comment>
<evidence type="ECO:0000256" key="3">
    <source>
        <dbReference type="ARBA" id="ARBA00023134"/>
    </source>
</evidence>
<reference evidence="7 8" key="1">
    <citation type="submission" date="2018-06" db="EMBL/GenBank/DDBJ databases">
        <title>Genomic Encyclopedia of Type Strains, Phase IV (KMG-IV): sequencing the most valuable type-strain genomes for metagenomic binning, comparative biology and taxonomic classification.</title>
        <authorList>
            <person name="Goeker M."/>
        </authorList>
    </citation>
    <scope>NUCLEOTIDE SEQUENCE [LARGE SCALE GENOMIC DNA]</scope>
    <source>
        <strain evidence="7 8">DSM 22112</strain>
    </source>
</reference>
<feature type="binding site" evidence="5">
    <location>
        <begin position="86"/>
        <end position="87"/>
    </location>
    <ligand>
        <name>GTP</name>
        <dbReference type="ChEBI" id="CHEBI:37565"/>
    </ligand>
</feature>
<evidence type="ECO:0000256" key="2">
    <source>
        <dbReference type="ARBA" id="ARBA00022741"/>
    </source>
</evidence>
<evidence type="ECO:0000256" key="4">
    <source>
        <dbReference type="PIRNR" id="PIRNR006230"/>
    </source>
</evidence>
<sequence>MEIQWYPGHMAKTKKKIQEELKLIDVVIELLDARIPISSKNPEVDSIIQNKRKIILLNKSDLSDPEVNKLWADYYIENKQDFIFTNSITGKGVRELISAMESKMAHVLERDAKKGRMNRQIKCMILGIPNVGKSTLINKMAGRSSAKTGNIPGVTRANQWIRVSNKILLLDTPGILWPKFEDTETGLKLAWIGSIKDTIYDREGATLRLISFLREYYPQNLIERYNIEIDSDDEDITVYEKIAQKRGFIQKGNNIDYARTAEMLLDELRKTKIGKISFERP</sequence>
<dbReference type="PANTHER" id="PTHR45782">
    <property type="entry name" value="MITOCHONDRIAL RIBOSOME-ASSOCIATED GTPASE 1"/>
    <property type="match status" value="1"/>
</dbReference>
<proteinExistence type="inferred from homology"/>
<comment type="similarity">
    <text evidence="4">Belongs to the TRAFAC class YlqF/YawG GTPase family. MTG1 subfamily.</text>
</comment>
<organism evidence="7 8">
    <name type="scientific">Alkalibaculum bacchi</name>
    <dbReference type="NCBI Taxonomy" id="645887"/>
    <lineage>
        <taxon>Bacteria</taxon>
        <taxon>Bacillati</taxon>
        <taxon>Bacillota</taxon>
        <taxon>Clostridia</taxon>
        <taxon>Eubacteriales</taxon>
        <taxon>Eubacteriaceae</taxon>
        <taxon>Alkalibaculum</taxon>
    </lineage>
</organism>
<keyword evidence="2 4" id="KW-0547">Nucleotide-binding</keyword>
<dbReference type="GO" id="GO:0005525">
    <property type="term" value="F:GTP binding"/>
    <property type="evidence" value="ECO:0007669"/>
    <property type="project" value="UniProtKB-KW"/>
</dbReference>
<dbReference type="InterPro" id="IPR019991">
    <property type="entry name" value="GTP-bd_ribosome_bgen"/>
</dbReference>
<feature type="binding site" evidence="5">
    <location>
        <position position="174"/>
    </location>
    <ligand>
        <name>GTP</name>
        <dbReference type="ChEBI" id="CHEBI:37565"/>
    </ligand>
</feature>
<keyword evidence="8" id="KW-1185">Reference proteome</keyword>
<dbReference type="PROSITE" id="PS51721">
    <property type="entry name" value="G_CP"/>
    <property type="match status" value="1"/>
</dbReference>
<name>A0A366IBX2_9FIRM</name>
<comment type="subcellular location">
    <subcellularLocation>
        <location evidence="4">Cytoplasm</location>
    </subcellularLocation>
</comment>
<dbReference type="Gene3D" id="3.40.50.300">
    <property type="entry name" value="P-loop containing nucleotide triphosphate hydrolases"/>
    <property type="match status" value="1"/>
</dbReference>
<dbReference type="OrthoDB" id="9779790at2"/>
<dbReference type="InterPro" id="IPR023179">
    <property type="entry name" value="GTP-bd_ortho_bundle_sf"/>
</dbReference>
<accession>A0A366IBX2</accession>
<dbReference type="InterPro" id="IPR030378">
    <property type="entry name" value="G_CP_dom"/>
</dbReference>
<dbReference type="AlphaFoldDB" id="A0A366IBX2"/>
<dbReference type="GO" id="GO:0005737">
    <property type="term" value="C:cytoplasm"/>
    <property type="evidence" value="ECO:0007669"/>
    <property type="project" value="UniProtKB-SubCell"/>
</dbReference>
<dbReference type="GO" id="GO:0003924">
    <property type="term" value="F:GTPase activity"/>
    <property type="evidence" value="ECO:0007669"/>
    <property type="project" value="TreeGrafter"/>
</dbReference>
<dbReference type="GO" id="GO:0006412">
    <property type="term" value="P:translation"/>
    <property type="evidence" value="ECO:0007669"/>
    <property type="project" value="TreeGrafter"/>
</dbReference>
<dbReference type="CDD" id="cd01856">
    <property type="entry name" value="YlqF"/>
    <property type="match status" value="1"/>
</dbReference>
<gene>
    <name evidence="7" type="ORF">DES36_10326</name>
</gene>
<keyword evidence="4" id="KW-0963">Cytoplasm</keyword>